<dbReference type="GO" id="GO:0031369">
    <property type="term" value="F:translation initiation factor binding"/>
    <property type="evidence" value="ECO:0007669"/>
    <property type="project" value="TreeGrafter"/>
</dbReference>
<reference evidence="2 3" key="1">
    <citation type="journal article" date="2018" name="Microb. Genom.">
        <title>Expanding an expanded genome: long-read sequencing of Trypanosoma cruzi.</title>
        <authorList>
            <person name="Berna L."/>
            <person name="Rodriguez M."/>
            <person name="Chiribao M.L."/>
            <person name="Parodi-Talice A."/>
            <person name="Pita S."/>
            <person name="Rijo G."/>
            <person name="Alvarez-Valin F."/>
            <person name="Robello C."/>
        </authorList>
    </citation>
    <scope>NUCLEOTIDE SEQUENCE [LARGE SCALE GENOMIC DNA]</scope>
    <source>
        <strain evidence="2 3">TCC</strain>
    </source>
</reference>
<dbReference type="VEuPathDB" id="TriTrypDB:TCSYLVIO_010950"/>
<name>A0A2V2WCB6_TRYCR</name>
<dbReference type="GO" id="GO:0008237">
    <property type="term" value="F:metallopeptidase activity"/>
    <property type="evidence" value="ECO:0007669"/>
    <property type="project" value="InterPro"/>
</dbReference>
<dbReference type="PANTHER" id="PTHR10540">
    <property type="entry name" value="EUKARYOTIC TRANSLATION INITIATION FACTOR 3 SUBUNIT F-RELATED"/>
    <property type="match status" value="1"/>
</dbReference>
<dbReference type="AlphaFoldDB" id="A0A2V2WCB6"/>
<dbReference type="VEuPathDB" id="TriTrypDB:TcYC6_0063350"/>
<dbReference type="VEuPathDB" id="TriTrypDB:C4B63_21g269"/>
<dbReference type="VEuPathDB" id="TriTrypDB:BCY84_21475"/>
<dbReference type="GO" id="GO:0003743">
    <property type="term" value="F:translation initiation factor activity"/>
    <property type="evidence" value="ECO:0007669"/>
    <property type="project" value="TreeGrafter"/>
</dbReference>
<accession>A0A2V2WCB6</accession>
<dbReference type="VEuPathDB" id="TriTrypDB:TcG_06682"/>
<dbReference type="VEuPathDB" id="TriTrypDB:TcCLB.511575.120"/>
<dbReference type="VEuPathDB" id="TriTrypDB:C3747_122g78"/>
<dbReference type="VEuPathDB" id="TriTrypDB:TcBrA4_0018920"/>
<proteinExistence type="predicted"/>
<dbReference type="InterPro" id="IPR000555">
    <property type="entry name" value="JAMM/MPN+_dom"/>
</dbReference>
<feature type="domain" description="JAB1/MPN/MOV34 metalloenzyme" evidence="1">
    <location>
        <begin position="26"/>
        <end position="116"/>
    </location>
</feature>
<evidence type="ECO:0000259" key="1">
    <source>
        <dbReference type="Pfam" id="PF01398"/>
    </source>
</evidence>
<protein>
    <recommendedName>
        <fullName evidence="1">JAB1/MPN/MOV34 metalloenzyme domain-containing protein</fullName>
    </recommendedName>
</protein>
<dbReference type="GO" id="GO:0071541">
    <property type="term" value="C:eukaryotic translation initiation factor 3 complex, eIF3m"/>
    <property type="evidence" value="ECO:0007669"/>
    <property type="project" value="TreeGrafter"/>
</dbReference>
<dbReference type="Proteomes" id="UP000246078">
    <property type="component" value="Unassembled WGS sequence"/>
</dbReference>
<comment type="caution">
    <text evidence="2">The sequence shown here is derived from an EMBL/GenBank/DDBJ whole genome shotgun (WGS) entry which is preliminary data.</text>
</comment>
<dbReference type="OrthoDB" id="1378at2759"/>
<dbReference type="Pfam" id="PF01398">
    <property type="entry name" value="JAB"/>
    <property type="match status" value="1"/>
</dbReference>
<dbReference type="VEuPathDB" id="TriTrypDB:TcCL_ESM05810"/>
<evidence type="ECO:0000313" key="3">
    <source>
        <dbReference type="Proteomes" id="UP000246078"/>
    </source>
</evidence>
<dbReference type="PANTHER" id="PTHR10540:SF6">
    <property type="entry name" value="EUKARYOTIC TRANSLATION INITIATION FACTOR 3 SUBUNIT F"/>
    <property type="match status" value="1"/>
</dbReference>
<dbReference type="Gene3D" id="3.40.140.10">
    <property type="entry name" value="Cytidine Deaminase, domain 2"/>
    <property type="match status" value="1"/>
</dbReference>
<dbReference type="OMA" id="THEGSHE"/>
<dbReference type="VEuPathDB" id="TriTrypDB:TcCLB.508027.30"/>
<dbReference type="EMBL" id="PRFC01000122">
    <property type="protein sequence ID" value="PWV05965.1"/>
    <property type="molecule type" value="Genomic_DNA"/>
</dbReference>
<gene>
    <name evidence="2" type="ORF">C3747_122g78</name>
</gene>
<sequence length="395" mass="42143">MSCISTNNEQLSLLMHMTKEEPSMPIRLQPLVILNITQHATRVWQHSATSTTATALGVLLGRPTVDGGTEIMSSFEVVGYETGNTAARSVDWRAVRSKKERLAEVFAELVVVGWYGVGRTREDAVQCSSIMHVPLLDVFGDVPNGVMLALMVDRAPPASLATLPVHLFEATTSRDGVRHTAGEEQRGQEAIQRHRSHNYNSEISPCTAAHGSRILCHNEGAPRTTVCLRNVRFLTGSDDMAQIGIGAAMSTIGPGNRSGGHEGGTVSSHPQRVKRSLLLLKRRVVLVLEHLRAIESGCVACPAPDVLRHVAKACAMLPVSTHDASLCPVAAVIIPTTAADEEVCGALAITLLSLETKCALALCELVRAQEEGPAVGRLPGCAGPTEIGVSGRRQC</sequence>
<dbReference type="VEuPathDB" id="TriTrypDB:ECC02_003001"/>
<organism evidence="2 3">
    <name type="scientific">Trypanosoma cruzi</name>
    <dbReference type="NCBI Taxonomy" id="5693"/>
    <lineage>
        <taxon>Eukaryota</taxon>
        <taxon>Discoba</taxon>
        <taxon>Euglenozoa</taxon>
        <taxon>Kinetoplastea</taxon>
        <taxon>Metakinetoplastina</taxon>
        <taxon>Trypanosomatida</taxon>
        <taxon>Trypanosomatidae</taxon>
        <taxon>Trypanosoma</taxon>
        <taxon>Schizotrypanum</taxon>
    </lineage>
</organism>
<evidence type="ECO:0000313" key="2">
    <source>
        <dbReference type="EMBL" id="PWV05965.1"/>
    </source>
</evidence>